<dbReference type="SUPFAM" id="SSF54160">
    <property type="entry name" value="Chromo domain-like"/>
    <property type="match status" value="1"/>
</dbReference>
<dbReference type="EMBL" id="HACM01007049">
    <property type="protein sequence ID" value="CRZ07491.1"/>
    <property type="molecule type" value="Transcribed_RNA"/>
</dbReference>
<evidence type="ECO:0000259" key="2">
    <source>
        <dbReference type="PROSITE" id="PS50994"/>
    </source>
</evidence>
<dbReference type="InterPro" id="IPR012337">
    <property type="entry name" value="RNaseH-like_sf"/>
</dbReference>
<dbReference type="Pfam" id="PF00665">
    <property type="entry name" value="rve"/>
    <property type="match status" value="1"/>
</dbReference>
<dbReference type="Gene3D" id="1.10.340.70">
    <property type="match status" value="1"/>
</dbReference>
<dbReference type="InterPro" id="IPR041588">
    <property type="entry name" value="Integrase_H2C2"/>
</dbReference>
<evidence type="ECO:0000259" key="1">
    <source>
        <dbReference type="PROSITE" id="PS50013"/>
    </source>
</evidence>
<organism evidence="3">
    <name type="scientific">Spongospora subterranea</name>
    <dbReference type="NCBI Taxonomy" id="70186"/>
    <lineage>
        <taxon>Eukaryota</taxon>
        <taxon>Sar</taxon>
        <taxon>Rhizaria</taxon>
        <taxon>Endomyxa</taxon>
        <taxon>Phytomyxea</taxon>
        <taxon>Plasmodiophorida</taxon>
        <taxon>Plasmodiophoridae</taxon>
        <taxon>Spongospora</taxon>
    </lineage>
</organism>
<dbReference type="Pfam" id="PF17921">
    <property type="entry name" value="Integrase_H2C2"/>
    <property type="match status" value="1"/>
</dbReference>
<protein>
    <recommendedName>
        <fullName evidence="4">Integrase catalytic domain-containing protein</fullName>
    </recommendedName>
</protein>
<name>A0A0H5R0H8_9EUKA</name>
<feature type="domain" description="Chromo" evidence="1">
    <location>
        <begin position="378"/>
        <end position="429"/>
    </location>
</feature>
<dbReference type="PANTHER" id="PTHR37984">
    <property type="entry name" value="PROTEIN CBG26694"/>
    <property type="match status" value="1"/>
</dbReference>
<evidence type="ECO:0000313" key="3">
    <source>
        <dbReference type="EMBL" id="CRZ07491.1"/>
    </source>
</evidence>
<dbReference type="PANTHER" id="PTHR37984:SF5">
    <property type="entry name" value="PROTEIN NYNRIN-LIKE"/>
    <property type="match status" value="1"/>
</dbReference>
<dbReference type="InterPro" id="IPR001584">
    <property type="entry name" value="Integrase_cat-core"/>
</dbReference>
<dbReference type="CDD" id="cd00024">
    <property type="entry name" value="CD_CSD"/>
    <property type="match status" value="1"/>
</dbReference>
<dbReference type="GO" id="GO:0003676">
    <property type="term" value="F:nucleic acid binding"/>
    <property type="evidence" value="ECO:0007669"/>
    <property type="project" value="InterPro"/>
</dbReference>
<dbReference type="InterPro" id="IPR050951">
    <property type="entry name" value="Retrovirus_Pol_polyprotein"/>
</dbReference>
<dbReference type="AlphaFoldDB" id="A0A0H5R0H8"/>
<proteinExistence type="predicted"/>
<dbReference type="Gene3D" id="3.30.420.10">
    <property type="entry name" value="Ribonuclease H-like superfamily/Ribonuclease H"/>
    <property type="match status" value="1"/>
</dbReference>
<evidence type="ECO:0008006" key="4">
    <source>
        <dbReference type="Google" id="ProtNLM"/>
    </source>
</evidence>
<dbReference type="Gene3D" id="2.40.50.40">
    <property type="match status" value="1"/>
</dbReference>
<reference evidence="3" key="1">
    <citation type="submission" date="2015-04" db="EMBL/GenBank/DDBJ databases">
        <title>The genome sequence of the plant pathogenic Rhizarian Plasmodiophora brassicae reveals insights in its biotrophic life cycle and the origin of chitin synthesis.</title>
        <authorList>
            <person name="Schwelm A."/>
            <person name="Fogelqvist J."/>
            <person name="Knaust A."/>
            <person name="Julke S."/>
            <person name="Lilja T."/>
            <person name="Dhandapani V."/>
            <person name="Bonilla-Rosso G."/>
            <person name="Karlsson M."/>
            <person name="Shevchenko A."/>
            <person name="Choi S.R."/>
            <person name="Kim H.G."/>
            <person name="Park J.Y."/>
            <person name="Lim Y.P."/>
            <person name="Ludwig-Muller J."/>
            <person name="Dixelius C."/>
        </authorList>
    </citation>
    <scope>NUCLEOTIDE SEQUENCE</scope>
    <source>
        <tissue evidence="3">Potato root galls</tissue>
    </source>
</reference>
<sequence length="449" mass="51025">MVIAHMGLGGHRGYDSTVEVIVSRFHWTQLRADVASFISECLHCLVSKGPHRIPRPLGSAVHGAKPNQVVHVDFFDMGKPPRHASHNWRYILLLQDDLSKFCELIPAESATAEVMATAFVQWCTRYGSPDYLVSDAGSHFKNQLLSHTCRLLNIKHHVTTATLHWSNGTVERAGRTMRAIFRALCSEFRLQSYAWPQIINVVQFVFLHSPRRSLGGLAPITAFINHEAESALDSIVALAKKDLPGMVQPSAEDIRALVMKDLADFEDLHKQLSIEVAHNRAQARRRPSRSRHPPDFMVGDFVLAARREGVFSKDKLRVNWSGPYRVTHIHSPWIYEVEHLLTSESRKVHCTRLKFYHDASLKVTETMRHIVANNDTGYEIEKFLDIRRSPTHSEDWEVLIAWAGFEDLDNSWEPANIIMEDTPVAFKQYILANRTGKFAELAKEMGIIS</sequence>
<dbReference type="PROSITE" id="PS50994">
    <property type="entry name" value="INTEGRASE"/>
    <property type="match status" value="1"/>
</dbReference>
<dbReference type="InterPro" id="IPR000953">
    <property type="entry name" value="Chromo/chromo_shadow_dom"/>
</dbReference>
<dbReference type="PROSITE" id="PS50013">
    <property type="entry name" value="CHROMO_2"/>
    <property type="match status" value="1"/>
</dbReference>
<dbReference type="InterPro" id="IPR016197">
    <property type="entry name" value="Chromo-like_dom_sf"/>
</dbReference>
<dbReference type="GO" id="GO:0015074">
    <property type="term" value="P:DNA integration"/>
    <property type="evidence" value="ECO:0007669"/>
    <property type="project" value="InterPro"/>
</dbReference>
<dbReference type="SUPFAM" id="SSF53098">
    <property type="entry name" value="Ribonuclease H-like"/>
    <property type="match status" value="1"/>
</dbReference>
<accession>A0A0H5R0H8</accession>
<dbReference type="InterPro" id="IPR036397">
    <property type="entry name" value="RNaseH_sf"/>
</dbReference>
<feature type="domain" description="Integrase catalytic" evidence="2">
    <location>
        <begin position="62"/>
        <end position="227"/>
    </location>
</feature>